<evidence type="ECO:0000256" key="2">
    <source>
        <dbReference type="SAM" id="SignalP"/>
    </source>
</evidence>
<evidence type="ECO:0000313" key="3">
    <source>
        <dbReference type="EMBL" id="GHB99875.1"/>
    </source>
</evidence>
<name>A0A8J3GDA1_9BACT</name>
<feature type="signal peptide" evidence="2">
    <location>
        <begin position="1"/>
        <end position="20"/>
    </location>
</feature>
<sequence>MKKIRLLLFISLLFPAISFAETKKGEFWEVGDGEGGTILIKLMPDCFARTNYSKGEHGYLGEMGYWHRAGSVTTVLYDSGWSDVIRKNEDGSFSKNGYSPTTPLDGKPSNTSPAKQVNQRPLFEPVPVEKFIGVWKLIDENGDMFYLDIKADHTARSSYAGGPEGVFGETGVWRYEGNRITIVYNSGWVNIIVYGDGKFMKYSYGPDQILAGEFNNTSSAEKVAPKEAGVTY</sequence>
<keyword evidence="4" id="KW-1185">Reference proteome</keyword>
<dbReference type="AlphaFoldDB" id="A0A8J3GDA1"/>
<feature type="chain" id="PRO_5035150469" evidence="2">
    <location>
        <begin position="21"/>
        <end position="232"/>
    </location>
</feature>
<accession>A0A8J3GDA1</accession>
<feature type="compositionally biased region" description="Polar residues" evidence="1">
    <location>
        <begin position="93"/>
        <end position="119"/>
    </location>
</feature>
<reference evidence="3" key="2">
    <citation type="submission" date="2020-09" db="EMBL/GenBank/DDBJ databases">
        <authorList>
            <person name="Sun Q."/>
            <person name="Kim S."/>
        </authorList>
    </citation>
    <scope>NUCLEOTIDE SEQUENCE</scope>
    <source>
        <strain evidence="3">KCTC 12870</strain>
    </source>
</reference>
<gene>
    <name evidence="3" type="ORF">GCM10007047_15080</name>
</gene>
<dbReference type="EMBL" id="BMXG01000008">
    <property type="protein sequence ID" value="GHB99875.1"/>
    <property type="molecule type" value="Genomic_DNA"/>
</dbReference>
<proteinExistence type="predicted"/>
<dbReference type="RefSeq" id="WP_189513583.1">
    <property type="nucleotide sequence ID" value="NZ_BMXG01000008.1"/>
</dbReference>
<comment type="caution">
    <text evidence="3">The sequence shown here is derived from an EMBL/GenBank/DDBJ whole genome shotgun (WGS) entry which is preliminary data.</text>
</comment>
<protein>
    <submittedName>
        <fullName evidence="3">Uncharacterized protein</fullName>
    </submittedName>
</protein>
<dbReference type="Proteomes" id="UP000642829">
    <property type="component" value="Unassembled WGS sequence"/>
</dbReference>
<evidence type="ECO:0000256" key="1">
    <source>
        <dbReference type="SAM" id="MobiDB-lite"/>
    </source>
</evidence>
<reference evidence="3" key="1">
    <citation type="journal article" date="2014" name="Int. J. Syst. Evol. Microbiol.">
        <title>Complete genome sequence of Corynebacterium casei LMG S-19264T (=DSM 44701T), isolated from a smear-ripened cheese.</title>
        <authorList>
            <consortium name="US DOE Joint Genome Institute (JGI-PGF)"/>
            <person name="Walter F."/>
            <person name="Albersmeier A."/>
            <person name="Kalinowski J."/>
            <person name="Ruckert C."/>
        </authorList>
    </citation>
    <scope>NUCLEOTIDE SEQUENCE</scope>
    <source>
        <strain evidence="3">KCTC 12870</strain>
    </source>
</reference>
<evidence type="ECO:0000313" key="4">
    <source>
        <dbReference type="Proteomes" id="UP000642829"/>
    </source>
</evidence>
<feature type="region of interest" description="Disordered" evidence="1">
    <location>
        <begin position="92"/>
        <end position="119"/>
    </location>
</feature>
<keyword evidence="2" id="KW-0732">Signal</keyword>
<organism evidence="3 4">
    <name type="scientific">Cerasicoccus arenae</name>
    <dbReference type="NCBI Taxonomy" id="424488"/>
    <lineage>
        <taxon>Bacteria</taxon>
        <taxon>Pseudomonadati</taxon>
        <taxon>Verrucomicrobiota</taxon>
        <taxon>Opitutia</taxon>
        <taxon>Puniceicoccales</taxon>
        <taxon>Cerasicoccaceae</taxon>
        <taxon>Cerasicoccus</taxon>
    </lineage>
</organism>